<evidence type="ECO:0000313" key="2">
    <source>
        <dbReference type="Proteomes" id="UP000076532"/>
    </source>
</evidence>
<accession>A0A166KPE7</accession>
<sequence length="508" mass="56210">MSESSTLTCCKCGSDLTRPDIKNEEFPDLLDIDSNHVLPAAQSDIVHNAISKAFRDVSQIDQEILRFEAILAKLRLKRAERQDNAVTLKAFVSPIRRVPPEIITEIFLICTSGCPTSPPRLAAICSRWRSIALSSPHLWSSLSLVLQSERLPSQTAFADMWLSHTAQLPLSIDLRGKEENDDIKSVIEVVVARCEQWQTVHLSLPTKLLNFLLGAAGRLHNLKELTFDDMSWQTADTSIIFATALKLNSLKIYGLDLDDPIPQLPWKQLETLEIYGNLSTRACLDMLKLTPNLLDCRILGRFLPGTTTHSIVTLPVLQLMALVLDQHSYATQFLSAMCLPALQDLYLYSLPGLTDMVAGALISLVSGGHLVGLTLGLEAPATETTRANVIAILRAIPTLQELSLTQDSAKILSPAFRDNFNAPDAHLVPDLQKLVINCQAHYVINTVVILEMVEGRLPPNNHLKRVVLRNLIPSMANPIKNRLRQIRDSGIDVQVSLMGDTPIDLDSL</sequence>
<dbReference type="Proteomes" id="UP000076532">
    <property type="component" value="Unassembled WGS sequence"/>
</dbReference>
<proteinExistence type="predicted"/>
<name>A0A166KPE7_9AGAM</name>
<gene>
    <name evidence="1" type="ORF">FIBSPDRAFT_890694</name>
</gene>
<keyword evidence="2" id="KW-1185">Reference proteome</keyword>
<dbReference type="InterPro" id="IPR032675">
    <property type="entry name" value="LRR_dom_sf"/>
</dbReference>
<dbReference type="SUPFAM" id="SSF52047">
    <property type="entry name" value="RNI-like"/>
    <property type="match status" value="1"/>
</dbReference>
<protein>
    <submittedName>
        <fullName evidence="1">Uncharacterized protein</fullName>
    </submittedName>
</protein>
<evidence type="ECO:0000313" key="1">
    <source>
        <dbReference type="EMBL" id="KZP22121.1"/>
    </source>
</evidence>
<dbReference type="STRING" id="436010.A0A166KPE7"/>
<dbReference type="Gene3D" id="1.20.1280.50">
    <property type="match status" value="1"/>
</dbReference>
<dbReference type="Gene3D" id="3.80.10.10">
    <property type="entry name" value="Ribonuclease Inhibitor"/>
    <property type="match status" value="1"/>
</dbReference>
<dbReference type="EMBL" id="KV417542">
    <property type="protein sequence ID" value="KZP22121.1"/>
    <property type="molecule type" value="Genomic_DNA"/>
</dbReference>
<reference evidence="1 2" key="1">
    <citation type="journal article" date="2016" name="Mol. Biol. Evol.">
        <title>Comparative Genomics of Early-Diverging Mushroom-Forming Fungi Provides Insights into the Origins of Lignocellulose Decay Capabilities.</title>
        <authorList>
            <person name="Nagy L.G."/>
            <person name="Riley R."/>
            <person name="Tritt A."/>
            <person name="Adam C."/>
            <person name="Daum C."/>
            <person name="Floudas D."/>
            <person name="Sun H."/>
            <person name="Yadav J.S."/>
            <person name="Pangilinan J."/>
            <person name="Larsson K.H."/>
            <person name="Matsuura K."/>
            <person name="Barry K."/>
            <person name="Labutti K."/>
            <person name="Kuo R."/>
            <person name="Ohm R.A."/>
            <person name="Bhattacharya S.S."/>
            <person name="Shirouzu T."/>
            <person name="Yoshinaga Y."/>
            <person name="Martin F.M."/>
            <person name="Grigoriev I.V."/>
            <person name="Hibbett D.S."/>
        </authorList>
    </citation>
    <scope>NUCLEOTIDE SEQUENCE [LARGE SCALE GENOMIC DNA]</scope>
    <source>
        <strain evidence="1 2">CBS 109695</strain>
    </source>
</reference>
<organism evidence="1 2">
    <name type="scientific">Athelia psychrophila</name>
    <dbReference type="NCBI Taxonomy" id="1759441"/>
    <lineage>
        <taxon>Eukaryota</taxon>
        <taxon>Fungi</taxon>
        <taxon>Dikarya</taxon>
        <taxon>Basidiomycota</taxon>
        <taxon>Agaricomycotina</taxon>
        <taxon>Agaricomycetes</taxon>
        <taxon>Agaricomycetidae</taxon>
        <taxon>Atheliales</taxon>
        <taxon>Atheliaceae</taxon>
        <taxon>Athelia</taxon>
    </lineage>
</organism>
<dbReference type="OrthoDB" id="3365698at2759"/>
<dbReference type="AlphaFoldDB" id="A0A166KPE7"/>